<dbReference type="Pfam" id="PF01323">
    <property type="entry name" value="DSBA"/>
    <property type="match status" value="1"/>
</dbReference>
<evidence type="ECO:0000256" key="4">
    <source>
        <dbReference type="ARBA" id="ARBA00022764"/>
    </source>
</evidence>
<dbReference type="CDD" id="cd03019">
    <property type="entry name" value="DsbA_DsbA"/>
    <property type="match status" value="1"/>
</dbReference>
<comment type="subcellular location">
    <subcellularLocation>
        <location evidence="1 7">Periplasm</location>
    </subcellularLocation>
</comment>
<proteinExistence type="inferred from homology"/>
<dbReference type="InterPro" id="IPR001853">
    <property type="entry name" value="DSBA-like_thioredoxin_dom"/>
</dbReference>
<gene>
    <name evidence="11" type="ORF">BN874_330003</name>
</gene>
<dbReference type="PIRSF" id="PIRSF001488">
    <property type="entry name" value="Tdi_protein"/>
    <property type="match status" value="1"/>
</dbReference>
<keyword evidence="3 9" id="KW-0732">Signal</keyword>
<dbReference type="GO" id="GO:0042597">
    <property type="term" value="C:periplasmic space"/>
    <property type="evidence" value="ECO:0007669"/>
    <property type="project" value="UniProtKB-SubCell"/>
</dbReference>
<dbReference type="OrthoDB" id="9784896at2"/>
<dbReference type="Gene3D" id="3.40.30.10">
    <property type="entry name" value="Glutaredoxin"/>
    <property type="match status" value="1"/>
</dbReference>
<evidence type="ECO:0000256" key="6">
    <source>
        <dbReference type="ARBA" id="ARBA00023284"/>
    </source>
</evidence>
<keyword evidence="12" id="KW-1185">Reference proteome</keyword>
<dbReference type="PROSITE" id="PS00194">
    <property type="entry name" value="THIOREDOXIN_1"/>
    <property type="match status" value="1"/>
</dbReference>
<feature type="chain" id="PRO_5031035849" description="Thiol:disulfide interchange protein" evidence="9">
    <location>
        <begin position="25"/>
        <end position="213"/>
    </location>
</feature>
<protein>
    <recommendedName>
        <fullName evidence="7">Thiol:disulfide interchange protein</fullName>
    </recommendedName>
</protein>
<evidence type="ECO:0000256" key="1">
    <source>
        <dbReference type="ARBA" id="ARBA00004418"/>
    </source>
</evidence>
<evidence type="ECO:0000313" key="11">
    <source>
        <dbReference type="EMBL" id="CDH46032.1"/>
    </source>
</evidence>
<keyword evidence="6" id="KW-0676">Redox-active center</keyword>
<reference evidence="11 12" key="1">
    <citation type="journal article" date="2014" name="ISME J.">
        <title>Candidatus Competibacter-lineage genomes retrieved from metagenomes reveal functional metabolic diversity.</title>
        <authorList>
            <person name="McIlroy S.J."/>
            <person name="Albertsen M."/>
            <person name="Andresen E.K."/>
            <person name="Saunders A.M."/>
            <person name="Kristiansen R."/>
            <person name="Stokholm-Bjerregaard M."/>
            <person name="Nielsen K.L."/>
            <person name="Nielsen P.H."/>
        </authorList>
    </citation>
    <scope>NUCLEOTIDE SEQUENCE [LARGE SCALE GENOMIC DNA]</scope>
    <source>
        <strain evidence="11 12">Run_B_J11</strain>
    </source>
</reference>
<dbReference type="InterPro" id="IPR023205">
    <property type="entry name" value="DsbA/DsbL"/>
</dbReference>
<evidence type="ECO:0000256" key="5">
    <source>
        <dbReference type="ARBA" id="ARBA00023157"/>
    </source>
</evidence>
<dbReference type="PANTHER" id="PTHR35891:SF2">
    <property type="entry name" value="THIOL:DISULFIDE INTERCHANGE PROTEIN DSBA"/>
    <property type="match status" value="1"/>
</dbReference>
<evidence type="ECO:0000256" key="9">
    <source>
        <dbReference type="SAM" id="SignalP"/>
    </source>
</evidence>
<feature type="domain" description="Thioredoxin" evidence="10">
    <location>
        <begin position="18"/>
        <end position="162"/>
    </location>
</feature>
<evidence type="ECO:0000313" key="12">
    <source>
        <dbReference type="Proteomes" id="UP000019184"/>
    </source>
</evidence>
<dbReference type="Proteomes" id="UP000019184">
    <property type="component" value="Unassembled WGS sequence"/>
</dbReference>
<feature type="signal peptide" evidence="9">
    <location>
        <begin position="1"/>
        <end position="24"/>
    </location>
</feature>
<dbReference type="InterPro" id="IPR013766">
    <property type="entry name" value="Thioredoxin_domain"/>
</dbReference>
<evidence type="ECO:0000256" key="2">
    <source>
        <dbReference type="ARBA" id="ARBA00005791"/>
    </source>
</evidence>
<evidence type="ECO:0000259" key="10">
    <source>
        <dbReference type="PROSITE" id="PS51352"/>
    </source>
</evidence>
<keyword evidence="11" id="KW-0413">Isomerase</keyword>
<dbReference type="GO" id="GO:0015036">
    <property type="term" value="F:disulfide oxidoreductase activity"/>
    <property type="evidence" value="ECO:0007669"/>
    <property type="project" value="UniProtKB-ARBA"/>
</dbReference>
<dbReference type="InterPro" id="IPR017937">
    <property type="entry name" value="Thioredoxin_CS"/>
</dbReference>
<organism evidence="11 12">
    <name type="scientific">Candidatus Contendobacter odensis Run_B_J11</name>
    <dbReference type="NCBI Taxonomy" id="1400861"/>
    <lineage>
        <taxon>Bacteria</taxon>
        <taxon>Pseudomonadati</taxon>
        <taxon>Pseudomonadota</taxon>
        <taxon>Gammaproteobacteria</taxon>
        <taxon>Candidatus Competibacteraceae</taxon>
        <taxon>Candidatus Contendibacter</taxon>
    </lineage>
</organism>
<dbReference type="SUPFAM" id="SSF52833">
    <property type="entry name" value="Thioredoxin-like"/>
    <property type="match status" value="1"/>
</dbReference>
<evidence type="ECO:0000256" key="7">
    <source>
        <dbReference type="PIRNR" id="PIRNR001488"/>
    </source>
</evidence>
<evidence type="ECO:0000256" key="3">
    <source>
        <dbReference type="ARBA" id="ARBA00022729"/>
    </source>
</evidence>
<dbReference type="GO" id="GO:0016853">
    <property type="term" value="F:isomerase activity"/>
    <property type="evidence" value="ECO:0007669"/>
    <property type="project" value="UniProtKB-KW"/>
</dbReference>
<comment type="similarity">
    <text evidence="2">Belongs to the thioredoxin family. DsbA subfamily.</text>
</comment>
<keyword evidence="4 7" id="KW-0574">Periplasm</keyword>
<comment type="caution">
    <text evidence="11">The sequence shown here is derived from an EMBL/GenBank/DDBJ whole genome shotgun (WGS) entry which is preliminary data.</text>
</comment>
<feature type="disulfide bond" description="Redox-active" evidence="8">
    <location>
        <begin position="65"/>
        <end position="68"/>
    </location>
</feature>
<dbReference type="InterPro" id="IPR050824">
    <property type="entry name" value="Thiol_disulfide_DsbA"/>
</dbReference>
<dbReference type="PROSITE" id="PS51352">
    <property type="entry name" value="THIOREDOXIN_2"/>
    <property type="match status" value="1"/>
</dbReference>
<dbReference type="InterPro" id="IPR036249">
    <property type="entry name" value="Thioredoxin-like_sf"/>
</dbReference>
<evidence type="ECO:0000256" key="8">
    <source>
        <dbReference type="PIRSR" id="PIRSR001488-1"/>
    </source>
</evidence>
<keyword evidence="5 7" id="KW-1015">Disulfide bond</keyword>
<dbReference type="PANTHER" id="PTHR35891">
    <property type="entry name" value="THIOL:DISULFIDE INTERCHANGE PROTEIN DSBA"/>
    <property type="match status" value="1"/>
</dbReference>
<dbReference type="EMBL" id="CBTK010000247">
    <property type="protein sequence ID" value="CDH46032.1"/>
    <property type="molecule type" value="Genomic_DNA"/>
</dbReference>
<sequence>MPHLLRRLLLILLAGVLPLAIAHAADSSAPPPPFQEGKDYIRLPAAVPPAAPDKAEVVELFSYTCPHCRDLEPTVREWLKRKPDNVVFTRIAVAFGANWEPSARAYYAAEALGVLDKVHQPLFDAIHREKRKLNTEDELAAFFVEQGVDQEAFRKAYKSFQTETQLRRGNQLAQRYGVRGVPAVIVNGQYDVRSPQMFEVVDFLIAKPAVPQS</sequence>
<accession>A0A7U7GDB9</accession>
<dbReference type="RefSeq" id="WP_034434430.1">
    <property type="nucleotide sequence ID" value="NZ_CBTK010000247.1"/>
</dbReference>
<dbReference type="AlphaFoldDB" id="A0A7U7GDB9"/>
<name>A0A7U7GDB9_9GAMM</name>